<keyword evidence="3" id="KW-0804">Transcription</keyword>
<dbReference type="InterPro" id="IPR050707">
    <property type="entry name" value="HTH_MetabolicPath_Reg"/>
</dbReference>
<evidence type="ECO:0008006" key="8">
    <source>
        <dbReference type="Google" id="ProtNLM"/>
    </source>
</evidence>
<dbReference type="GO" id="GO:0045892">
    <property type="term" value="P:negative regulation of DNA-templated transcription"/>
    <property type="evidence" value="ECO:0007669"/>
    <property type="project" value="TreeGrafter"/>
</dbReference>
<dbReference type="SMART" id="SM00346">
    <property type="entry name" value="HTH_ICLR"/>
    <property type="match status" value="1"/>
</dbReference>
<proteinExistence type="predicted"/>
<evidence type="ECO:0000313" key="7">
    <source>
        <dbReference type="Proteomes" id="UP000094412"/>
    </source>
</evidence>
<evidence type="ECO:0000256" key="1">
    <source>
        <dbReference type="ARBA" id="ARBA00023015"/>
    </source>
</evidence>
<accession>A0A1C2EDR3</accession>
<feature type="domain" description="IclR-ED" evidence="5">
    <location>
        <begin position="81"/>
        <end position="259"/>
    </location>
</feature>
<keyword evidence="1" id="KW-0805">Transcription regulation</keyword>
<keyword evidence="7" id="KW-1185">Reference proteome</keyword>
<name>A0A1C2EDR3_9HYPH</name>
<comment type="caution">
    <text evidence="6">The sequence shown here is derived from an EMBL/GenBank/DDBJ whole genome shotgun (WGS) entry which is preliminary data.</text>
</comment>
<feature type="domain" description="HTH iclR-type" evidence="4">
    <location>
        <begin position="18"/>
        <end position="80"/>
    </location>
</feature>
<dbReference type="SUPFAM" id="SSF55781">
    <property type="entry name" value="GAF domain-like"/>
    <property type="match status" value="1"/>
</dbReference>
<dbReference type="InterPro" id="IPR036390">
    <property type="entry name" value="WH_DNA-bd_sf"/>
</dbReference>
<dbReference type="InterPro" id="IPR036388">
    <property type="entry name" value="WH-like_DNA-bd_sf"/>
</dbReference>
<evidence type="ECO:0000313" key="6">
    <source>
        <dbReference type="EMBL" id="OCX25142.1"/>
    </source>
</evidence>
<dbReference type="InterPro" id="IPR005471">
    <property type="entry name" value="Tscrpt_reg_IclR_N"/>
</dbReference>
<dbReference type="Gene3D" id="3.30.450.40">
    <property type="match status" value="1"/>
</dbReference>
<dbReference type="Gene3D" id="1.10.10.10">
    <property type="entry name" value="Winged helix-like DNA-binding domain superfamily/Winged helix DNA-binding domain"/>
    <property type="match status" value="1"/>
</dbReference>
<dbReference type="PROSITE" id="PS51077">
    <property type="entry name" value="HTH_ICLR"/>
    <property type="match status" value="1"/>
</dbReference>
<dbReference type="EMBL" id="MDEO01000018">
    <property type="protein sequence ID" value="OCX25142.1"/>
    <property type="molecule type" value="Genomic_DNA"/>
</dbReference>
<dbReference type="RefSeq" id="WP_024926954.1">
    <property type="nucleotide sequence ID" value="NZ_MDEO01000018.1"/>
</dbReference>
<organism evidence="6 7">
    <name type="scientific">Mesorhizobium hungaricum</name>
    <dbReference type="NCBI Taxonomy" id="1566387"/>
    <lineage>
        <taxon>Bacteria</taxon>
        <taxon>Pseudomonadati</taxon>
        <taxon>Pseudomonadota</taxon>
        <taxon>Alphaproteobacteria</taxon>
        <taxon>Hyphomicrobiales</taxon>
        <taxon>Phyllobacteriaceae</taxon>
        <taxon>Mesorhizobium</taxon>
    </lineage>
</organism>
<dbReference type="GO" id="GO:0003677">
    <property type="term" value="F:DNA binding"/>
    <property type="evidence" value="ECO:0007669"/>
    <property type="project" value="UniProtKB-KW"/>
</dbReference>
<dbReference type="SUPFAM" id="SSF46785">
    <property type="entry name" value="Winged helix' DNA-binding domain"/>
    <property type="match status" value="1"/>
</dbReference>
<sequence>MNRPPISDPDASSPRYTAPALEKGLDILELLASSEGGLTQTEIAKELDRSVSEIFRMLVVLEARGYIAQDGTSDRNVLTTKLFELAHKTSIIRRLSTAAGPAMRELAIAINQSVHLAVLSEDAVLIAAQVDPPARHVLSVRLGTRVDLWRASSGRVMMAFQPEETLAAMFDRVALPEDVSEVRLREDLAEVRKRGYEVVDSFVIRGVVNISAPVIDYTGEAIAALTVPYIERYGEHTSFDTCCRLTLGVAANLSRLLGGGARFSESEAPSSP</sequence>
<dbReference type="Pfam" id="PF01614">
    <property type="entry name" value="IclR_C"/>
    <property type="match status" value="1"/>
</dbReference>
<dbReference type="PANTHER" id="PTHR30136">
    <property type="entry name" value="HELIX-TURN-HELIX TRANSCRIPTIONAL REGULATOR, ICLR FAMILY"/>
    <property type="match status" value="1"/>
</dbReference>
<dbReference type="OrthoDB" id="6057486at2"/>
<dbReference type="Pfam" id="PF09339">
    <property type="entry name" value="HTH_IclR"/>
    <property type="match status" value="1"/>
</dbReference>
<keyword evidence="2" id="KW-0238">DNA-binding</keyword>
<gene>
    <name evidence="6" type="ORF">QV13_00760</name>
</gene>
<evidence type="ECO:0000259" key="5">
    <source>
        <dbReference type="PROSITE" id="PS51078"/>
    </source>
</evidence>
<dbReference type="Proteomes" id="UP000094412">
    <property type="component" value="Unassembled WGS sequence"/>
</dbReference>
<dbReference type="STRING" id="1566387.QV13_00760"/>
<dbReference type="InterPro" id="IPR014757">
    <property type="entry name" value="Tscrpt_reg_IclR_C"/>
</dbReference>
<evidence type="ECO:0000256" key="2">
    <source>
        <dbReference type="ARBA" id="ARBA00023125"/>
    </source>
</evidence>
<dbReference type="PROSITE" id="PS51078">
    <property type="entry name" value="ICLR_ED"/>
    <property type="match status" value="1"/>
</dbReference>
<evidence type="ECO:0000256" key="3">
    <source>
        <dbReference type="ARBA" id="ARBA00023163"/>
    </source>
</evidence>
<reference evidence="6 7" key="1">
    <citation type="submission" date="2016-08" db="EMBL/GenBank/DDBJ databases">
        <title>Whole genome sequence of Mesorhizobium sp. strain UASWS1009 isolated from industrial sewage.</title>
        <authorList>
            <person name="Crovadore J."/>
            <person name="Calmin G."/>
            <person name="Chablais R."/>
            <person name="Cochard B."/>
            <person name="Lefort F."/>
        </authorList>
    </citation>
    <scope>NUCLEOTIDE SEQUENCE [LARGE SCALE GENOMIC DNA]</scope>
    <source>
        <strain evidence="6 7">UASWS1009</strain>
    </source>
</reference>
<dbReference type="PANTHER" id="PTHR30136:SF7">
    <property type="entry name" value="HTH-TYPE TRANSCRIPTIONAL REGULATOR KDGR-RELATED"/>
    <property type="match status" value="1"/>
</dbReference>
<dbReference type="InterPro" id="IPR029016">
    <property type="entry name" value="GAF-like_dom_sf"/>
</dbReference>
<evidence type="ECO:0000259" key="4">
    <source>
        <dbReference type="PROSITE" id="PS51077"/>
    </source>
</evidence>
<dbReference type="GO" id="GO:0003700">
    <property type="term" value="F:DNA-binding transcription factor activity"/>
    <property type="evidence" value="ECO:0007669"/>
    <property type="project" value="TreeGrafter"/>
</dbReference>
<protein>
    <recommendedName>
        <fullName evidence="8">IclR family transcriptional regulator</fullName>
    </recommendedName>
</protein>
<dbReference type="AlphaFoldDB" id="A0A1C2EDR3"/>